<dbReference type="FunFam" id="3.40.120.10:FF:000002">
    <property type="entry name" value="Phosphoglucosamine mutase"/>
    <property type="match status" value="1"/>
</dbReference>
<keyword evidence="14" id="KW-1185">Reference proteome</keyword>
<dbReference type="OrthoDB" id="9806956at2"/>
<evidence type="ECO:0000256" key="4">
    <source>
        <dbReference type="ARBA" id="ARBA00022842"/>
    </source>
</evidence>
<dbReference type="KEGG" id="bbae:FRD01_04765"/>
<proteinExistence type="inferred from homology"/>
<keyword evidence="2 8" id="KW-0597">Phosphoprotein</keyword>
<dbReference type="InterPro" id="IPR005843">
    <property type="entry name" value="A-D-PHexomutase_C"/>
</dbReference>
<comment type="catalytic activity">
    <reaction evidence="8">
        <text>alpha-D-glucosamine 1-phosphate = D-glucosamine 6-phosphate</text>
        <dbReference type="Rhea" id="RHEA:23424"/>
        <dbReference type="ChEBI" id="CHEBI:58516"/>
        <dbReference type="ChEBI" id="CHEBI:58725"/>
        <dbReference type="EC" id="5.4.2.10"/>
    </reaction>
</comment>
<dbReference type="PRINTS" id="PR00509">
    <property type="entry name" value="PGMPMM"/>
</dbReference>
<dbReference type="Proteomes" id="UP000321595">
    <property type="component" value="Chromosome"/>
</dbReference>
<keyword evidence="5 8" id="KW-0413">Isomerase</keyword>
<sequence length="454" mass="48921">MSQRQLFGTDGIRGVANEFPMTAEVAVRLGQAIAHHFRSKSAQESHRTRILIGKDTRISGYMFESGLAAGITSMGADVQLVGPLPTPGISFLTTGMRADAGIVISASHNAYQDNGIKIFGRDGFKLPDHEEAAIEALVMSETPPVCDARSIGKAVRIDDATGRYIVFLKNTFPKDLSLDGLRIVLDCANGAAYKVAPAVLRELGAEVFTLGVEPDGYNINHKCGSLYPDSLAARVRETRADIGISLDGDADRVILVDEKGAVVDGDRIIALCAISLQESGELQQNTVVTTVMSNIGLEIALRKRGIQLVRSNVGDRYVVEAMREGGFNLGGEQSGHIIFTDHTTTGDGMLAALQVLAIMRRRRARLSEVAQVMTPSPQVLINIQVRQKPDLETLEPLQKALAVIESKLGDSGRVLIRYSGTEPKARVMVEGPDDQLVHEFANQLAEVLKAEIGA</sequence>
<comment type="cofactor">
    <cofactor evidence="8">
        <name>Mg(2+)</name>
        <dbReference type="ChEBI" id="CHEBI:18420"/>
    </cofactor>
    <text evidence="8">Binds 1 Mg(2+) ion per subunit.</text>
</comment>
<protein>
    <recommendedName>
        <fullName evidence="7 8">Phosphoglucosamine mutase</fullName>
        <ecNumber evidence="6 8">5.4.2.10</ecNumber>
    </recommendedName>
</protein>
<dbReference type="EC" id="5.4.2.10" evidence="6 8"/>
<evidence type="ECO:0000256" key="8">
    <source>
        <dbReference type="HAMAP-Rule" id="MF_01554"/>
    </source>
</evidence>
<dbReference type="SUPFAM" id="SSF53738">
    <property type="entry name" value="Phosphoglucomutase, first 3 domains"/>
    <property type="match status" value="3"/>
</dbReference>
<evidence type="ECO:0000313" key="14">
    <source>
        <dbReference type="Proteomes" id="UP000321595"/>
    </source>
</evidence>
<dbReference type="GO" id="GO:0005975">
    <property type="term" value="P:carbohydrate metabolic process"/>
    <property type="evidence" value="ECO:0007669"/>
    <property type="project" value="InterPro"/>
</dbReference>
<organism evidence="13 14">
    <name type="scientific">Microvenator marinus</name>
    <dbReference type="NCBI Taxonomy" id="2600177"/>
    <lineage>
        <taxon>Bacteria</taxon>
        <taxon>Deltaproteobacteria</taxon>
        <taxon>Bradymonadales</taxon>
        <taxon>Microvenatoraceae</taxon>
        <taxon>Microvenator</taxon>
    </lineage>
</organism>
<dbReference type="InterPro" id="IPR050060">
    <property type="entry name" value="Phosphoglucosamine_mutase"/>
</dbReference>
<evidence type="ECO:0000259" key="11">
    <source>
        <dbReference type="Pfam" id="PF02879"/>
    </source>
</evidence>
<evidence type="ECO:0000256" key="2">
    <source>
        <dbReference type="ARBA" id="ARBA00022553"/>
    </source>
</evidence>
<evidence type="ECO:0000256" key="7">
    <source>
        <dbReference type="ARBA" id="ARBA00068193"/>
    </source>
</evidence>
<keyword evidence="4 8" id="KW-0460">Magnesium</keyword>
<dbReference type="InterPro" id="IPR016055">
    <property type="entry name" value="A-D-PHexomutase_a/b/a-I/II/III"/>
</dbReference>
<dbReference type="PANTHER" id="PTHR42946">
    <property type="entry name" value="PHOSPHOHEXOSE MUTASE"/>
    <property type="match status" value="1"/>
</dbReference>
<evidence type="ECO:0000259" key="10">
    <source>
        <dbReference type="Pfam" id="PF02878"/>
    </source>
</evidence>
<evidence type="ECO:0000256" key="1">
    <source>
        <dbReference type="ARBA" id="ARBA00010231"/>
    </source>
</evidence>
<dbReference type="GO" id="GO:0008966">
    <property type="term" value="F:phosphoglucosamine mutase activity"/>
    <property type="evidence" value="ECO:0007669"/>
    <property type="project" value="UniProtKB-UniRule"/>
</dbReference>
<keyword evidence="3 8" id="KW-0479">Metal-binding</keyword>
<accession>A0A5B8XNH1</accession>
<evidence type="ECO:0000313" key="13">
    <source>
        <dbReference type="EMBL" id="QED26568.1"/>
    </source>
</evidence>
<feature type="active site" description="Phosphoserine intermediate" evidence="8">
    <location>
        <position position="107"/>
    </location>
</feature>
<dbReference type="GO" id="GO:0000287">
    <property type="term" value="F:magnesium ion binding"/>
    <property type="evidence" value="ECO:0007669"/>
    <property type="project" value="UniProtKB-UniRule"/>
</dbReference>
<feature type="binding site" evidence="8">
    <location>
        <position position="251"/>
    </location>
    <ligand>
        <name>Mg(2+)</name>
        <dbReference type="ChEBI" id="CHEBI:18420"/>
    </ligand>
</feature>
<dbReference type="Gene3D" id="3.30.310.50">
    <property type="entry name" value="Alpha-D-phosphohexomutase, C-terminal domain"/>
    <property type="match status" value="1"/>
</dbReference>
<dbReference type="AlphaFoldDB" id="A0A5B8XNH1"/>
<feature type="binding site" evidence="8">
    <location>
        <position position="249"/>
    </location>
    <ligand>
        <name>Mg(2+)</name>
        <dbReference type="ChEBI" id="CHEBI:18420"/>
    </ligand>
</feature>
<comment type="similarity">
    <text evidence="1 8">Belongs to the phosphohexose mutase family.</text>
</comment>
<dbReference type="Pfam" id="PF02880">
    <property type="entry name" value="PGM_PMM_III"/>
    <property type="match status" value="1"/>
</dbReference>
<feature type="binding site" description="via phosphate group" evidence="8">
    <location>
        <position position="107"/>
    </location>
    <ligand>
        <name>Mg(2+)</name>
        <dbReference type="ChEBI" id="CHEBI:18420"/>
    </ligand>
</feature>
<feature type="domain" description="Alpha-D-phosphohexomutase alpha/beta/alpha" evidence="10">
    <location>
        <begin position="4"/>
        <end position="141"/>
    </location>
</feature>
<evidence type="ECO:0000256" key="6">
    <source>
        <dbReference type="ARBA" id="ARBA00066330"/>
    </source>
</evidence>
<dbReference type="Gene3D" id="3.40.120.10">
    <property type="entry name" value="Alpha-D-Glucose-1,6-Bisphosphate, subunit A, domain 3"/>
    <property type="match status" value="3"/>
</dbReference>
<dbReference type="InterPro" id="IPR005845">
    <property type="entry name" value="A-D-PHexomutase_a/b/a-II"/>
</dbReference>
<comment type="PTM">
    <text evidence="8">Activated by phosphorylation.</text>
</comment>
<dbReference type="HAMAP" id="MF_01554_B">
    <property type="entry name" value="GlmM_B"/>
    <property type="match status" value="1"/>
</dbReference>
<dbReference type="CDD" id="cd05802">
    <property type="entry name" value="GlmM"/>
    <property type="match status" value="1"/>
</dbReference>
<gene>
    <name evidence="8" type="primary">glmM</name>
    <name evidence="13" type="ORF">FRD01_04765</name>
</gene>
<evidence type="ECO:0000259" key="9">
    <source>
        <dbReference type="Pfam" id="PF00408"/>
    </source>
</evidence>
<dbReference type="PANTHER" id="PTHR42946:SF1">
    <property type="entry name" value="PHOSPHOGLUCOMUTASE (ALPHA-D-GLUCOSE-1,6-BISPHOSPHATE-DEPENDENT)"/>
    <property type="match status" value="1"/>
</dbReference>
<feature type="domain" description="Alpha-D-phosphohexomutase C-terminal" evidence="9">
    <location>
        <begin position="380"/>
        <end position="446"/>
    </location>
</feature>
<dbReference type="NCBIfam" id="NF008139">
    <property type="entry name" value="PRK10887.1"/>
    <property type="match status" value="1"/>
</dbReference>
<feature type="binding site" evidence="8">
    <location>
        <position position="247"/>
    </location>
    <ligand>
        <name>Mg(2+)</name>
        <dbReference type="ChEBI" id="CHEBI:18420"/>
    </ligand>
</feature>
<evidence type="ECO:0000256" key="3">
    <source>
        <dbReference type="ARBA" id="ARBA00022723"/>
    </source>
</evidence>
<feature type="modified residue" description="Phosphoserine" evidence="8">
    <location>
        <position position="107"/>
    </location>
</feature>
<dbReference type="EMBL" id="CP042467">
    <property type="protein sequence ID" value="QED26568.1"/>
    <property type="molecule type" value="Genomic_DNA"/>
</dbReference>
<feature type="domain" description="Alpha-D-phosphohexomutase alpha/beta/alpha" evidence="11">
    <location>
        <begin position="163"/>
        <end position="260"/>
    </location>
</feature>
<dbReference type="FunFam" id="3.30.310.50:FF:000001">
    <property type="entry name" value="Phosphoglucosamine mutase"/>
    <property type="match status" value="1"/>
</dbReference>
<dbReference type="GO" id="GO:0005829">
    <property type="term" value="C:cytosol"/>
    <property type="evidence" value="ECO:0007669"/>
    <property type="project" value="TreeGrafter"/>
</dbReference>
<dbReference type="RefSeq" id="WP_146958115.1">
    <property type="nucleotide sequence ID" value="NZ_CP042467.1"/>
</dbReference>
<dbReference type="InterPro" id="IPR036900">
    <property type="entry name" value="A-D-PHexomutase_C_sf"/>
</dbReference>
<dbReference type="Pfam" id="PF02878">
    <property type="entry name" value="PGM_PMM_I"/>
    <property type="match status" value="1"/>
</dbReference>
<dbReference type="InterPro" id="IPR005846">
    <property type="entry name" value="A-D-PHexomutase_a/b/a-III"/>
</dbReference>
<evidence type="ECO:0000256" key="5">
    <source>
        <dbReference type="ARBA" id="ARBA00023235"/>
    </source>
</evidence>
<dbReference type="SUPFAM" id="SSF55957">
    <property type="entry name" value="Phosphoglucomutase, C-terminal domain"/>
    <property type="match status" value="1"/>
</dbReference>
<name>A0A5B8XNH1_9DELT</name>
<dbReference type="Pfam" id="PF00408">
    <property type="entry name" value="PGM_PMM_IV"/>
    <property type="match status" value="1"/>
</dbReference>
<reference evidence="13 14" key="1">
    <citation type="submission" date="2019-08" db="EMBL/GenBank/DDBJ databases">
        <authorList>
            <person name="Liang Q."/>
        </authorList>
    </citation>
    <scope>NUCLEOTIDE SEQUENCE [LARGE SCALE GENOMIC DNA]</scope>
    <source>
        <strain evidence="13 14">V1718</strain>
    </source>
</reference>
<dbReference type="GO" id="GO:0004615">
    <property type="term" value="F:phosphomannomutase activity"/>
    <property type="evidence" value="ECO:0007669"/>
    <property type="project" value="TreeGrafter"/>
</dbReference>
<feature type="domain" description="Alpha-D-phosphohexomutase alpha/beta/alpha" evidence="12">
    <location>
        <begin position="264"/>
        <end position="373"/>
    </location>
</feature>
<dbReference type="FunFam" id="3.40.120.10:FF:000001">
    <property type="entry name" value="Phosphoglucosamine mutase"/>
    <property type="match status" value="1"/>
</dbReference>
<dbReference type="GO" id="GO:0006048">
    <property type="term" value="P:UDP-N-acetylglucosamine biosynthetic process"/>
    <property type="evidence" value="ECO:0007669"/>
    <property type="project" value="TreeGrafter"/>
</dbReference>
<dbReference type="Pfam" id="PF02879">
    <property type="entry name" value="PGM_PMM_II"/>
    <property type="match status" value="1"/>
</dbReference>
<dbReference type="NCBIfam" id="TIGR01455">
    <property type="entry name" value="glmM"/>
    <property type="match status" value="1"/>
</dbReference>
<dbReference type="GO" id="GO:0009252">
    <property type="term" value="P:peptidoglycan biosynthetic process"/>
    <property type="evidence" value="ECO:0007669"/>
    <property type="project" value="TreeGrafter"/>
</dbReference>
<dbReference type="InterPro" id="IPR005841">
    <property type="entry name" value="Alpha-D-phosphohexomutase_SF"/>
</dbReference>
<dbReference type="InterPro" id="IPR005844">
    <property type="entry name" value="A-D-PHexomutase_a/b/a-I"/>
</dbReference>
<dbReference type="InterPro" id="IPR006352">
    <property type="entry name" value="GlmM_bact"/>
</dbReference>
<comment type="function">
    <text evidence="8">Catalyzes the conversion of glucosamine-6-phosphate to glucosamine-1-phosphate.</text>
</comment>
<evidence type="ECO:0000259" key="12">
    <source>
        <dbReference type="Pfam" id="PF02880"/>
    </source>
</evidence>